<evidence type="ECO:0000313" key="3">
    <source>
        <dbReference type="Proteomes" id="UP000269721"/>
    </source>
</evidence>
<feature type="domain" description="DUF4246" evidence="1">
    <location>
        <begin position="452"/>
        <end position="651"/>
    </location>
</feature>
<dbReference type="EMBL" id="KZ995453">
    <property type="protein sequence ID" value="RKO90640.1"/>
    <property type="molecule type" value="Genomic_DNA"/>
</dbReference>
<dbReference type="Proteomes" id="UP000269721">
    <property type="component" value="Unassembled WGS sequence"/>
</dbReference>
<dbReference type="PANTHER" id="PTHR33119">
    <property type="entry name" value="IFI3P"/>
    <property type="match status" value="1"/>
</dbReference>
<accession>A0A4P9WHP9</accession>
<reference evidence="3" key="1">
    <citation type="journal article" date="2018" name="Nat. Microbiol.">
        <title>Leveraging single-cell genomics to expand the fungal tree of life.</title>
        <authorList>
            <person name="Ahrendt S.R."/>
            <person name="Quandt C.A."/>
            <person name="Ciobanu D."/>
            <person name="Clum A."/>
            <person name="Salamov A."/>
            <person name="Andreopoulos B."/>
            <person name="Cheng J.F."/>
            <person name="Woyke T."/>
            <person name="Pelin A."/>
            <person name="Henrissat B."/>
            <person name="Reynolds N.K."/>
            <person name="Benny G.L."/>
            <person name="Smith M.E."/>
            <person name="James T.Y."/>
            <person name="Grigoriev I.V."/>
        </authorList>
    </citation>
    <scope>NUCLEOTIDE SEQUENCE [LARGE SCALE GENOMIC DNA]</scope>
</reference>
<dbReference type="Pfam" id="PF14033">
    <property type="entry name" value="DUF4246"/>
    <property type="match status" value="3"/>
</dbReference>
<keyword evidence="3" id="KW-1185">Reference proteome</keyword>
<proteinExistence type="predicted"/>
<evidence type="ECO:0000313" key="2">
    <source>
        <dbReference type="EMBL" id="RKO90640.1"/>
    </source>
</evidence>
<gene>
    <name evidence="2" type="ORF">BDK51DRAFT_38878</name>
</gene>
<dbReference type="OrthoDB" id="415532at2759"/>
<dbReference type="InterPro" id="IPR049192">
    <property type="entry name" value="DUF4246_C"/>
</dbReference>
<dbReference type="InterPro" id="IPR025340">
    <property type="entry name" value="DUF4246"/>
</dbReference>
<organism evidence="2 3">
    <name type="scientific">Blyttiomyces helicus</name>
    <dbReference type="NCBI Taxonomy" id="388810"/>
    <lineage>
        <taxon>Eukaryota</taxon>
        <taxon>Fungi</taxon>
        <taxon>Fungi incertae sedis</taxon>
        <taxon>Chytridiomycota</taxon>
        <taxon>Chytridiomycota incertae sedis</taxon>
        <taxon>Chytridiomycetes</taxon>
        <taxon>Chytridiomycetes incertae sedis</taxon>
        <taxon>Blyttiomyces</taxon>
    </lineage>
</organism>
<dbReference type="AlphaFoldDB" id="A0A4P9WHP9"/>
<dbReference type="PANTHER" id="PTHR33119:SF1">
    <property type="entry name" value="FE2OG DIOXYGENASE DOMAIN-CONTAINING PROTEIN"/>
    <property type="match status" value="1"/>
</dbReference>
<protein>
    <recommendedName>
        <fullName evidence="1">DUF4246 domain-containing protein</fullName>
    </recommendedName>
</protein>
<feature type="domain" description="DUF4246" evidence="1">
    <location>
        <begin position="334"/>
        <end position="387"/>
    </location>
</feature>
<name>A0A4P9WHP9_9FUNG</name>
<evidence type="ECO:0000259" key="1">
    <source>
        <dbReference type="Pfam" id="PF14033"/>
    </source>
</evidence>
<feature type="domain" description="DUF4246" evidence="1">
    <location>
        <begin position="395"/>
        <end position="448"/>
    </location>
</feature>
<sequence>MTNPTDPKKLLNAFKRTVKAKPGWKEKVRDPAIARKYVQEATQQGMPHHIADVALAELIRDSIRSTVTYNVSPAGRPPVVAPFPVSRTELEAAARVAQSDILPSVSVPLPDIFDGLWGPPAPTRWTLRELKLECGLCPKEPDSPKERVLSLCGEEECAIVCRSCFDSDAYETYLAAVARWRAEIWLGEAPAEVEELSDSGSDSDERDNSVTWCWKSGSETWGNTCSSCDATESGTWYRQEGLRSSTCAKCFATDCGDQKFRLVEKQHIATLPIDTLNALVCDLSPVDPEEEHFHTRETVFWTDDAYFDVSPDSLALLEYRYARLVNGELGEAGLEVCAVDGAVPSGIRALLAWHLDAIADREDRDFHPGSDGKVQDLIHPSLHPLVVTGVRYWHYHQWLPAEVAVDASGRSRFTSYINGLNPRTHGELYWCIERVFDVALPVLEKSLGYLLRDKKLQVIVKAANYVLKEGQSFEGSWHIEGTSEENIVASALYYYESSDLIHDQGLSFRRRREDQEEWPYNRYENLDNGERGLLMEWKTEGRVDEDSWDEKDALTPKERAFLKVWDARCNKNETRADRIKSNVFMGTVPTPAGRILTFPNTLQHKVAGVSHPASENPTPNPPAQRKILCFFLVDPAERITSTADVAEQQWETVGPEIHAVLNAAFRRTNPNVGCPILVFEVIARFAGLDRVRWDDALRMREELMEERTCVSEGEDWDAEYNLCDVSFPL</sequence>